<evidence type="ECO:0000313" key="10">
    <source>
        <dbReference type="Proteomes" id="UP000248330"/>
    </source>
</evidence>
<keyword evidence="4" id="KW-1003">Cell membrane</keyword>
<proteinExistence type="inferred from homology"/>
<organism evidence="9 10">
    <name type="scientific">Sinimarinibacterium flocculans</name>
    <dbReference type="NCBI Taxonomy" id="985250"/>
    <lineage>
        <taxon>Bacteria</taxon>
        <taxon>Pseudomonadati</taxon>
        <taxon>Pseudomonadota</taxon>
        <taxon>Gammaproteobacteria</taxon>
        <taxon>Nevskiales</taxon>
        <taxon>Nevskiaceae</taxon>
        <taxon>Sinimarinibacterium</taxon>
    </lineage>
</organism>
<comment type="subcellular location">
    <subcellularLocation>
        <location evidence="1">Cell membrane</location>
        <topology evidence="1">Multi-pass membrane protein</topology>
    </subcellularLocation>
</comment>
<reference evidence="9 10" key="1">
    <citation type="submission" date="2018-04" db="EMBL/GenBank/DDBJ databases">
        <title>Genomic Encyclopedia of Type Strains, Phase IV (KMG-IV): sequencing the most valuable type-strain genomes for metagenomic binning, comparative biology and taxonomic classification.</title>
        <authorList>
            <person name="Goeker M."/>
        </authorList>
    </citation>
    <scope>NUCLEOTIDE SEQUENCE [LARGE SCALE GENOMIC DNA]</scope>
    <source>
        <strain evidence="9 10">DSM 104150</strain>
    </source>
</reference>
<comment type="caution">
    <text evidence="9">The sequence shown here is derived from an EMBL/GenBank/DDBJ whole genome shotgun (WGS) entry which is preliminary data.</text>
</comment>
<name>A0A318EEH8_9GAMM</name>
<keyword evidence="6 8" id="KW-1133">Transmembrane helix</keyword>
<keyword evidence="3" id="KW-0813">Transport</keyword>
<feature type="transmembrane region" description="Helical" evidence="8">
    <location>
        <begin position="121"/>
        <end position="142"/>
    </location>
</feature>
<comment type="similarity">
    <text evidence="2">Belongs to the binding-protein-dependent transport system permease family. FecCD subfamily.</text>
</comment>
<dbReference type="GO" id="GO:0005886">
    <property type="term" value="C:plasma membrane"/>
    <property type="evidence" value="ECO:0007669"/>
    <property type="project" value="UniProtKB-SubCell"/>
</dbReference>
<evidence type="ECO:0000256" key="7">
    <source>
        <dbReference type="ARBA" id="ARBA00023136"/>
    </source>
</evidence>
<protein>
    <submittedName>
        <fullName evidence="9">Iron complex transport system permease protein</fullName>
    </submittedName>
</protein>
<feature type="transmembrane region" description="Helical" evidence="8">
    <location>
        <begin position="198"/>
        <end position="218"/>
    </location>
</feature>
<dbReference type="SUPFAM" id="SSF81345">
    <property type="entry name" value="ABC transporter involved in vitamin B12 uptake, BtuC"/>
    <property type="match status" value="1"/>
</dbReference>
<dbReference type="FunFam" id="1.10.3470.10:FF:000001">
    <property type="entry name" value="Vitamin B12 ABC transporter permease BtuC"/>
    <property type="match status" value="1"/>
</dbReference>
<evidence type="ECO:0000256" key="1">
    <source>
        <dbReference type="ARBA" id="ARBA00004651"/>
    </source>
</evidence>
<dbReference type="GO" id="GO:0022857">
    <property type="term" value="F:transmembrane transporter activity"/>
    <property type="evidence" value="ECO:0007669"/>
    <property type="project" value="InterPro"/>
</dbReference>
<feature type="transmembrane region" description="Helical" evidence="8">
    <location>
        <begin position="249"/>
        <end position="274"/>
    </location>
</feature>
<evidence type="ECO:0000256" key="5">
    <source>
        <dbReference type="ARBA" id="ARBA00022692"/>
    </source>
</evidence>
<dbReference type="Gene3D" id="1.10.3470.10">
    <property type="entry name" value="ABC transporter involved in vitamin B12 uptake, BtuC"/>
    <property type="match status" value="1"/>
</dbReference>
<evidence type="ECO:0000313" key="9">
    <source>
        <dbReference type="EMBL" id="PXV71179.1"/>
    </source>
</evidence>
<accession>A0A318EEH8</accession>
<dbReference type="Proteomes" id="UP000248330">
    <property type="component" value="Unassembled WGS sequence"/>
</dbReference>
<evidence type="ECO:0000256" key="3">
    <source>
        <dbReference type="ARBA" id="ARBA00022448"/>
    </source>
</evidence>
<sequence>MLHRARPGRGLSRRVAGLVLALACVCLVALSLGPVPIAPGRLLAAIGNATALADYEHAVLWQIRLPRIVLALAIGAALGIAGAGMQALLRNPLAEPGLVGVSSGAALSAAAYLVLGTGLVPVALGLPLASFAGAAIAAWAVLRLALVGGRTQVATMLLAGLALNAVAGAGIGLLSYVADDFALRAVTLWMFGSLARAGLADLAVGVPLLLIAATWIGLRARALNALLLGEAEARHLGVDVEALKRRLTLAIVVAAGIAVALAGIIGFVGLIVPHLVRLWVGPDHRLVLPLSGLLGALLLLVADTLARTLFMPAELPVGILTALVGGPFFLALLLRYRGGAELS</sequence>
<keyword evidence="5 8" id="KW-0812">Transmembrane</keyword>
<dbReference type="EMBL" id="QICN01000001">
    <property type="protein sequence ID" value="PXV71179.1"/>
    <property type="molecule type" value="Genomic_DNA"/>
</dbReference>
<dbReference type="GO" id="GO:0033214">
    <property type="term" value="P:siderophore-iron import into cell"/>
    <property type="evidence" value="ECO:0007669"/>
    <property type="project" value="TreeGrafter"/>
</dbReference>
<feature type="transmembrane region" description="Helical" evidence="8">
    <location>
        <begin position="317"/>
        <end position="336"/>
    </location>
</feature>
<dbReference type="PANTHER" id="PTHR30472">
    <property type="entry name" value="FERRIC ENTEROBACTIN TRANSPORT SYSTEM PERMEASE PROTEIN"/>
    <property type="match status" value="1"/>
</dbReference>
<feature type="transmembrane region" description="Helical" evidence="8">
    <location>
        <begin position="68"/>
        <end position="89"/>
    </location>
</feature>
<keyword evidence="7 8" id="KW-0472">Membrane</keyword>
<dbReference type="InterPro" id="IPR037294">
    <property type="entry name" value="ABC_BtuC-like"/>
</dbReference>
<dbReference type="PANTHER" id="PTHR30472:SF25">
    <property type="entry name" value="ABC TRANSPORTER PERMEASE PROTEIN MJ0876-RELATED"/>
    <property type="match status" value="1"/>
</dbReference>
<evidence type="ECO:0000256" key="6">
    <source>
        <dbReference type="ARBA" id="ARBA00022989"/>
    </source>
</evidence>
<gene>
    <name evidence="9" type="ORF">C8D93_101221</name>
</gene>
<feature type="transmembrane region" description="Helical" evidence="8">
    <location>
        <begin position="286"/>
        <end position="305"/>
    </location>
</feature>
<evidence type="ECO:0000256" key="8">
    <source>
        <dbReference type="SAM" id="Phobius"/>
    </source>
</evidence>
<dbReference type="AlphaFoldDB" id="A0A318EEH8"/>
<dbReference type="InterPro" id="IPR000522">
    <property type="entry name" value="ABC_transptr_permease_BtuC"/>
</dbReference>
<evidence type="ECO:0000256" key="2">
    <source>
        <dbReference type="ARBA" id="ARBA00007935"/>
    </source>
</evidence>
<evidence type="ECO:0000256" key="4">
    <source>
        <dbReference type="ARBA" id="ARBA00022475"/>
    </source>
</evidence>
<dbReference type="Pfam" id="PF01032">
    <property type="entry name" value="FecCD"/>
    <property type="match status" value="1"/>
</dbReference>
<dbReference type="CDD" id="cd06550">
    <property type="entry name" value="TM_ABC_iron-siderophores_like"/>
    <property type="match status" value="1"/>
</dbReference>
<feature type="transmembrane region" description="Helical" evidence="8">
    <location>
        <begin position="96"/>
        <end position="115"/>
    </location>
</feature>
<feature type="transmembrane region" description="Helical" evidence="8">
    <location>
        <begin position="154"/>
        <end position="178"/>
    </location>
</feature>
<keyword evidence="10" id="KW-1185">Reference proteome</keyword>